<comment type="caution">
    <text evidence="2">The sequence shown here is derived from an EMBL/GenBank/DDBJ whole genome shotgun (WGS) entry which is preliminary data.</text>
</comment>
<dbReference type="EMBL" id="JACYGY010000001">
    <property type="protein sequence ID" value="MBE9462431.1"/>
    <property type="molecule type" value="Genomic_DNA"/>
</dbReference>
<gene>
    <name evidence="2" type="ORF">IEE83_11120</name>
</gene>
<reference evidence="3" key="1">
    <citation type="submission" date="2023-07" db="EMBL/GenBank/DDBJ databases">
        <title>Dyadobacter sp. nov 'subterranea' isolated from contaminted grondwater.</title>
        <authorList>
            <person name="Szabo I."/>
            <person name="Al-Omari J."/>
            <person name="Szerdahelyi S.G."/>
            <person name="Rado J."/>
        </authorList>
    </citation>
    <scope>NUCLEOTIDE SEQUENCE [LARGE SCALE GENOMIC DNA]</scope>
    <source>
        <strain evidence="3">UP-52</strain>
    </source>
</reference>
<proteinExistence type="predicted"/>
<name>A0ABR9WAC8_9BACT</name>
<protein>
    <submittedName>
        <fullName evidence="2">Uncharacterized protein</fullName>
    </submittedName>
</protein>
<sequence length="68" mass="7989">MAFDLDMIKGIYARMQERVKAARKTGERQLTLAEKILYPQSWEVATVQVYKRRKSQVDFAPICVLRQD</sequence>
<accession>A0ABR9WAC8</accession>
<organism evidence="2 3">
    <name type="scientific">Dyadobacter subterraneus</name>
    <dbReference type="NCBI Taxonomy" id="2773304"/>
    <lineage>
        <taxon>Bacteria</taxon>
        <taxon>Pseudomonadati</taxon>
        <taxon>Bacteroidota</taxon>
        <taxon>Cytophagia</taxon>
        <taxon>Cytophagales</taxon>
        <taxon>Spirosomataceae</taxon>
        <taxon>Dyadobacter</taxon>
    </lineage>
</organism>
<dbReference type="InterPro" id="IPR015931">
    <property type="entry name" value="Acnase/IPM_dHydase_lsu_aba_1/3"/>
</dbReference>
<evidence type="ECO:0000256" key="1">
    <source>
        <dbReference type="ARBA" id="ARBA00023004"/>
    </source>
</evidence>
<evidence type="ECO:0000313" key="3">
    <source>
        <dbReference type="Proteomes" id="UP000634134"/>
    </source>
</evidence>
<keyword evidence="1" id="KW-0408">Iron</keyword>
<dbReference type="Gene3D" id="3.30.499.10">
    <property type="entry name" value="Aconitase, domain 3"/>
    <property type="match status" value="1"/>
</dbReference>
<evidence type="ECO:0000313" key="2">
    <source>
        <dbReference type="EMBL" id="MBE9462431.1"/>
    </source>
</evidence>
<dbReference type="Proteomes" id="UP000634134">
    <property type="component" value="Unassembled WGS sequence"/>
</dbReference>
<dbReference type="RefSeq" id="WP_194120640.1">
    <property type="nucleotide sequence ID" value="NZ_JACYGY010000001.1"/>
</dbReference>
<keyword evidence="3" id="KW-1185">Reference proteome</keyword>